<proteinExistence type="predicted"/>
<dbReference type="SUPFAM" id="SSF54427">
    <property type="entry name" value="NTF2-like"/>
    <property type="match status" value="1"/>
</dbReference>
<comment type="caution">
    <text evidence="2">The sequence shown here is derived from an EMBL/GenBank/DDBJ whole genome shotgun (WGS) entry which is preliminary data.</text>
</comment>
<accession>A0ABR6VS60</accession>
<reference evidence="2 3" key="1">
    <citation type="journal article" date="2019" name="Int. J. Syst. Evol. Microbiol.">
        <title>Rufibacter sediminis sp. nov., isolated from freshwater lake sediment.</title>
        <authorList>
            <person name="Qu J.H."/>
            <person name="Zhang L.J."/>
            <person name="Fu Y.H."/>
            <person name="Li H.F."/>
        </authorList>
    </citation>
    <scope>NUCLEOTIDE SEQUENCE [LARGE SCALE GENOMIC DNA]</scope>
    <source>
        <strain evidence="2 3">H-1</strain>
    </source>
</reference>
<gene>
    <name evidence="2" type="ORF">H7U12_09900</name>
</gene>
<dbReference type="InterPro" id="IPR032710">
    <property type="entry name" value="NTF2-like_dom_sf"/>
</dbReference>
<dbReference type="InterPro" id="IPR037401">
    <property type="entry name" value="SnoaL-like"/>
</dbReference>
<evidence type="ECO:0000313" key="3">
    <source>
        <dbReference type="Proteomes" id="UP000659698"/>
    </source>
</evidence>
<dbReference type="Gene3D" id="3.10.450.50">
    <property type="match status" value="1"/>
</dbReference>
<dbReference type="Proteomes" id="UP000659698">
    <property type="component" value="Unassembled WGS sequence"/>
</dbReference>
<name>A0ABR6VS60_9BACT</name>
<protein>
    <submittedName>
        <fullName evidence="2">Nuclear transport factor 2 family protein</fullName>
    </submittedName>
</protein>
<feature type="domain" description="SnoaL-like" evidence="1">
    <location>
        <begin position="10"/>
        <end position="113"/>
    </location>
</feature>
<dbReference type="Pfam" id="PF12680">
    <property type="entry name" value="SnoaL_2"/>
    <property type="match status" value="1"/>
</dbReference>
<keyword evidence="3" id="KW-1185">Reference proteome</keyword>
<dbReference type="EMBL" id="JACOAF010000022">
    <property type="protein sequence ID" value="MBC3539997.1"/>
    <property type="molecule type" value="Genomic_DNA"/>
</dbReference>
<dbReference type="RefSeq" id="WP_186636783.1">
    <property type="nucleotide sequence ID" value="NZ_JACOAF010000022.1"/>
</dbReference>
<sequence>MNATDNERLVKQYFEHFNNHDWRKMADMYSETADFKDPSLGQGIVKQTREQIVKKYEELSQMFPDVKDEVVSMYPSGGQHVIVEFVSTGTAPDSSKFELPICTIFTFEKGQIVKDFTYYDNFQE</sequence>
<organism evidence="2 3">
    <name type="scientific">Rufibacter sediminis</name>
    <dbReference type="NCBI Taxonomy" id="2762756"/>
    <lineage>
        <taxon>Bacteria</taxon>
        <taxon>Pseudomonadati</taxon>
        <taxon>Bacteroidota</taxon>
        <taxon>Cytophagia</taxon>
        <taxon>Cytophagales</taxon>
        <taxon>Hymenobacteraceae</taxon>
        <taxon>Rufibacter</taxon>
    </lineage>
</organism>
<evidence type="ECO:0000313" key="2">
    <source>
        <dbReference type="EMBL" id="MBC3539997.1"/>
    </source>
</evidence>
<evidence type="ECO:0000259" key="1">
    <source>
        <dbReference type="Pfam" id="PF12680"/>
    </source>
</evidence>